<dbReference type="InterPro" id="IPR039793">
    <property type="entry name" value="UROS/Hem4"/>
</dbReference>
<name>A0A2X2D286_PSELU</name>
<evidence type="ECO:0000256" key="9">
    <source>
        <dbReference type="RuleBase" id="RU366031"/>
    </source>
</evidence>
<evidence type="ECO:0000256" key="4">
    <source>
        <dbReference type="ARBA" id="ARBA00023239"/>
    </source>
</evidence>
<evidence type="ECO:0000256" key="2">
    <source>
        <dbReference type="ARBA" id="ARBA00008133"/>
    </source>
</evidence>
<organism evidence="12 13">
    <name type="scientific">Pseudomonas luteola</name>
    <dbReference type="NCBI Taxonomy" id="47886"/>
    <lineage>
        <taxon>Bacteria</taxon>
        <taxon>Pseudomonadati</taxon>
        <taxon>Pseudomonadota</taxon>
        <taxon>Gammaproteobacteria</taxon>
        <taxon>Pseudomonadales</taxon>
        <taxon>Pseudomonadaceae</taxon>
        <taxon>Pseudomonas</taxon>
    </lineage>
</organism>
<protein>
    <recommendedName>
        <fullName evidence="7 9">Uroporphyrinogen-III synthase</fullName>
        <ecNumber evidence="3 9">4.2.1.75</ecNumber>
    </recommendedName>
</protein>
<dbReference type="UniPathway" id="UPA00251">
    <property type="reaction ID" value="UER00320"/>
</dbReference>
<evidence type="ECO:0000256" key="5">
    <source>
        <dbReference type="ARBA" id="ARBA00023244"/>
    </source>
</evidence>
<gene>
    <name evidence="11" type="ORF">IRZ65_15250</name>
    <name evidence="12" type="ORF">NCTC11842_04801</name>
</gene>
<comment type="catalytic activity">
    <reaction evidence="8 9">
        <text>hydroxymethylbilane = uroporphyrinogen III + H2O</text>
        <dbReference type="Rhea" id="RHEA:18965"/>
        <dbReference type="ChEBI" id="CHEBI:15377"/>
        <dbReference type="ChEBI" id="CHEBI:57308"/>
        <dbReference type="ChEBI" id="CHEBI:57845"/>
        <dbReference type="EC" id="4.2.1.75"/>
    </reaction>
</comment>
<comment type="function">
    <text evidence="6 9">Catalyzes cyclization of the linear tetrapyrrole, hydroxymethylbilane, to the macrocyclic uroporphyrinogen III.</text>
</comment>
<comment type="pathway">
    <text evidence="1 9">Porphyrin-containing compound metabolism; protoporphyrin-IX biosynthesis; coproporphyrinogen-III from 5-aminolevulinate: step 3/4.</text>
</comment>
<evidence type="ECO:0000313" key="14">
    <source>
        <dbReference type="Proteomes" id="UP000626180"/>
    </source>
</evidence>
<reference evidence="11 14" key="2">
    <citation type="submission" date="2020-10" db="EMBL/GenBank/DDBJ databases">
        <title>Genome sequences of Pseudomonas isolates.</title>
        <authorList>
            <person name="Wessels L."/>
            <person name="Reich F."/>
            <person name="Hammerl J."/>
        </authorList>
    </citation>
    <scope>NUCLEOTIDE SEQUENCE [LARGE SCALE GENOMIC DNA]</scope>
    <source>
        <strain evidence="11 14">20-MO00624-0</strain>
    </source>
</reference>
<comment type="similarity">
    <text evidence="2 9">Belongs to the uroporphyrinogen-III synthase family.</text>
</comment>
<keyword evidence="14" id="KW-1185">Reference proteome</keyword>
<dbReference type="AlphaFoldDB" id="A0A2X2D286"/>
<evidence type="ECO:0000256" key="8">
    <source>
        <dbReference type="ARBA" id="ARBA00048617"/>
    </source>
</evidence>
<sequence>MTAWRLLLTRPAEECIPLAAALDERGIYSASLPLLAIEPLPETPEQRTLMLDLDRYKAVIVVSKPAARLGLERLDQYWPQLPINQTWFAVGAATADILEAYGLSIITPDQSEDSEGILALPQLDQALQEADSRVLILRGEGGRETMADTLRERGVQVDYLELYRRVLPDHPQNALTECLAAERLNGIMVSSGQSFAHLRTLAGSAWPDVCSVPLLVPSERVAEQARAAGIQRVITCHGASTAAVLAALEEHHP</sequence>
<dbReference type="NCBIfam" id="NF004395">
    <property type="entry name" value="PRK05752.1"/>
    <property type="match status" value="1"/>
</dbReference>
<dbReference type="GO" id="GO:0004852">
    <property type="term" value="F:uroporphyrinogen-III synthase activity"/>
    <property type="evidence" value="ECO:0007669"/>
    <property type="project" value="UniProtKB-UniRule"/>
</dbReference>
<evidence type="ECO:0000256" key="7">
    <source>
        <dbReference type="ARBA" id="ARBA00040167"/>
    </source>
</evidence>
<dbReference type="GO" id="GO:0006782">
    <property type="term" value="P:protoporphyrinogen IX biosynthetic process"/>
    <property type="evidence" value="ECO:0007669"/>
    <property type="project" value="UniProtKB-UniRule"/>
</dbReference>
<dbReference type="EMBL" id="UAUF01000014">
    <property type="protein sequence ID" value="SPZ13031.1"/>
    <property type="molecule type" value="Genomic_DNA"/>
</dbReference>
<dbReference type="SUPFAM" id="SSF69618">
    <property type="entry name" value="HemD-like"/>
    <property type="match status" value="1"/>
</dbReference>
<dbReference type="EMBL" id="JADMCD010000008">
    <property type="protein sequence ID" value="MBF8642041.1"/>
    <property type="molecule type" value="Genomic_DNA"/>
</dbReference>
<evidence type="ECO:0000313" key="11">
    <source>
        <dbReference type="EMBL" id="MBF8642041.1"/>
    </source>
</evidence>
<evidence type="ECO:0000256" key="3">
    <source>
        <dbReference type="ARBA" id="ARBA00013109"/>
    </source>
</evidence>
<feature type="domain" description="Tetrapyrrole biosynthesis uroporphyrinogen III synthase" evidence="10">
    <location>
        <begin position="18"/>
        <end position="243"/>
    </location>
</feature>
<keyword evidence="5 9" id="KW-0627">Porphyrin biosynthesis</keyword>
<dbReference type="Pfam" id="PF02602">
    <property type="entry name" value="HEM4"/>
    <property type="match status" value="1"/>
</dbReference>
<dbReference type="EC" id="4.2.1.75" evidence="3 9"/>
<dbReference type="Gene3D" id="3.40.50.10090">
    <property type="match status" value="2"/>
</dbReference>
<dbReference type="RefSeq" id="WP_010796537.1">
    <property type="nucleotide sequence ID" value="NZ_CP069262.1"/>
</dbReference>
<evidence type="ECO:0000256" key="1">
    <source>
        <dbReference type="ARBA" id="ARBA00004772"/>
    </source>
</evidence>
<dbReference type="PANTHER" id="PTHR38042">
    <property type="entry name" value="UROPORPHYRINOGEN-III SYNTHASE, CHLOROPLASTIC"/>
    <property type="match status" value="1"/>
</dbReference>
<dbReference type="InterPro" id="IPR036108">
    <property type="entry name" value="4pyrrol_syn_uPrphyn_synt_sf"/>
</dbReference>
<dbReference type="CDD" id="cd06578">
    <property type="entry name" value="HemD"/>
    <property type="match status" value="1"/>
</dbReference>
<dbReference type="GO" id="GO:0006780">
    <property type="term" value="P:uroporphyrinogen III biosynthetic process"/>
    <property type="evidence" value="ECO:0007669"/>
    <property type="project" value="UniProtKB-UniRule"/>
</dbReference>
<evidence type="ECO:0000313" key="13">
    <source>
        <dbReference type="Proteomes" id="UP000250443"/>
    </source>
</evidence>
<dbReference type="InterPro" id="IPR003754">
    <property type="entry name" value="4pyrrol_synth_uPrphyn_synth"/>
</dbReference>
<evidence type="ECO:0000313" key="12">
    <source>
        <dbReference type="EMBL" id="SPZ13031.1"/>
    </source>
</evidence>
<evidence type="ECO:0000259" key="10">
    <source>
        <dbReference type="Pfam" id="PF02602"/>
    </source>
</evidence>
<proteinExistence type="inferred from homology"/>
<dbReference type="Proteomes" id="UP000250443">
    <property type="component" value="Unassembled WGS sequence"/>
</dbReference>
<reference evidence="12 13" key="1">
    <citation type="submission" date="2018-06" db="EMBL/GenBank/DDBJ databases">
        <authorList>
            <consortium name="Pathogen Informatics"/>
            <person name="Doyle S."/>
        </authorList>
    </citation>
    <scope>NUCLEOTIDE SEQUENCE [LARGE SCALE GENOMIC DNA]</scope>
    <source>
        <strain evidence="12 13">NCTC11842</strain>
    </source>
</reference>
<dbReference type="PANTHER" id="PTHR38042:SF1">
    <property type="entry name" value="UROPORPHYRINOGEN-III SYNTHASE, CHLOROPLASTIC"/>
    <property type="match status" value="1"/>
</dbReference>
<evidence type="ECO:0000256" key="6">
    <source>
        <dbReference type="ARBA" id="ARBA00037589"/>
    </source>
</evidence>
<dbReference type="Proteomes" id="UP000626180">
    <property type="component" value="Unassembled WGS sequence"/>
</dbReference>
<keyword evidence="4 9" id="KW-0456">Lyase</keyword>
<accession>A0A2X2D286</accession>